<protein>
    <submittedName>
        <fullName evidence="3">Uncharacterized protein</fullName>
    </submittedName>
</protein>
<reference evidence="3" key="1">
    <citation type="submission" date="2022-08" db="EMBL/GenBank/DDBJ databases">
        <authorList>
            <person name="Gutierrez-Valencia J."/>
        </authorList>
    </citation>
    <scope>NUCLEOTIDE SEQUENCE</scope>
</reference>
<keyword evidence="2" id="KW-0472">Membrane</keyword>
<dbReference type="EMBL" id="CAMGYJ010000004">
    <property type="protein sequence ID" value="CAI0403994.1"/>
    <property type="molecule type" value="Genomic_DNA"/>
</dbReference>
<name>A0AAV0J542_9ROSI</name>
<organism evidence="3 4">
    <name type="scientific">Linum tenue</name>
    <dbReference type="NCBI Taxonomy" id="586396"/>
    <lineage>
        <taxon>Eukaryota</taxon>
        <taxon>Viridiplantae</taxon>
        <taxon>Streptophyta</taxon>
        <taxon>Embryophyta</taxon>
        <taxon>Tracheophyta</taxon>
        <taxon>Spermatophyta</taxon>
        <taxon>Magnoliopsida</taxon>
        <taxon>eudicotyledons</taxon>
        <taxon>Gunneridae</taxon>
        <taxon>Pentapetalae</taxon>
        <taxon>rosids</taxon>
        <taxon>fabids</taxon>
        <taxon>Malpighiales</taxon>
        <taxon>Linaceae</taxon>
        <taxon>Linum</taxon>
    </lineage>
</organism>
<feature type="region of interest" description="Disordered" evidence="1">
    <location>
        <begin position="75"/>
        <end position="97"/>
    </location>
</feature>
<sequence length="198" mass="21562">MASLCAVARLRLPPPSHHHKIPSRRLSQNRHHQQQKEVVYPLLATFESPQSVIFPRSKCFMGLQQRWRNGSAVVWASPSSNSDPAPTTKDAKEEGGGQGPPLLTILAGFLVFLGFCWVVVTIGDDEDPPVKFFLSSALAVMTGIHTSAVPLNNDSTCGSEAIADEIISSTLSNFSDNLSNSLAISNCAYIMMNYTNWS</sequence>
<feature type="transmembrane region" description="Helical" evidence="2">
    <location>
        <begin position="102"/>
        <end position="120"/>
    </location>
</feature>
<keyword evidence="2" id="KW-1133">Transmembrane helix</keyword>
<evidence type="ECO:0000256" key="1">
    <source>
        <dbReference type="SAM" id="MobiDB-lite"/>
    </source>
</evidence>
<comment type="caution">
    <text evidence="3">The sequence shown here is derived from an EMBL/GenBank/DDBJ whole genome shotgun (WGS) entry which is preliminary data.</text>
</comment>
<accession>A0AAV0J542</accession>
<proteinExistence type="predicted"/>
<dbReference type="AlphaFoldDB" id="A0AAV0J542"/>
<evidence type="ECO:0000313" key="4">
    <source>
        <dbReference type="Proteomes" id="UP001154282"/>
    </source>
</evidence>
<evidence type="ECO:0000313" key="3">
    <source>
        <dbReference type="EMBL" id="CAI0403994.1"/>
    </source>
</evidence>
<keyword evidence="4" id="KW-1185">Reference proteome</keyword>
<evidence type="ECO:0000256" key="2">
    <source>
        <dbReference type="SAM" id="Phobius"/>
    </source>
</evidence>
<dbReference type="Proteomes" id="UP001154282">
    <property type="component" value="Unassembled WGS sequence"/>
</dbReference>
<gene>
    <name evidence="3" type="ORF">LITE_LOCUS12281</name>
</gene>
<keyword evidence="2" id="KW-0812">Transmembrane</keyword>